<dbReference type="GO" id="GO:0009279">
    <property type="term" value="C:cell outer membrane"/>
    <property type="evidence" value="ECO:0007669"/>
    <property type="project" value="UniProtKB-SubCell"/>
</dbReference>
<dbReference type="Gene3D" id="1.25.40.390">
    <property type="match status" value="1"/>
</dbReference>
<feature type="domain" description="SusD-like N-terminal" evidence="7">
    <location>
        <begin position="3"/>
        <end position="89"/>
    </location>
</feature>
<comment type="caution">
    <text evidence="8">The sequence shown here is derived from an EMBL/GenBank/DDBJ whole genome shotgun (WGS) entry which is preliminary data.</text>
</comment>
<proteinExistence type="inferred from homology"/>
<keyword evidence="5" id="KW-0998">Cell outer membrane</keyword>
<keyword evidence="3" id="KW-0732">Signal</keyword>
<comment type="subcellular location">
    <subcellularLocation>
        <location evidence="1">Cell outer membrane</location>
    </subcellularLocation>
</comment>
<evidence type="ECO:0000313" key="8">
    <source>
        <dbReference type="EMBL" id="RRD69928.1"/>
    </source>
</evidence>
<reference evidence="8 9" key="1">
    <citation type="submission" date="2018-11" db="EMBL/GenBank/DDBJ databases">
        <title>Genomes From Bacteria Associated with the Canine Oral Cavity: a Test Case for Automated Genome-Based Taxonomic Assignment.</title>
        <authorList>
            <person name="Coil D.A."/>
            <person name="Jospin G."/>
            <person name="Darling A.E."/>
            <person name="Wallis C."/>
            <person name="Davis I.J."/>
            <person name="Harris S."/>
            <person name="Eisen J.A."/>
            <person name="Holcombe L.J."/>
            <person name="O'Flynn C."/>
        </authorList>
    </citation>
    <scope>NUCLEOTIDE SEQUENCE [LARGE SCALE GENOMIC DNA]</scope>
    <source>
        <strain evidence="8 9">OH1426_COT-023</strain>
    </source>
</reference>
<dbReference type="RefSeq" id="WP_124790958.1">
    <property type="nucleotide sequence ID" value="NZ_RQYN01000090.1"/>
</dbReference>
<dbReference type="InterPro" id="IPR033985">
    <property type="entry name" value="SusD-like_N"/>
</dbReference>
<dbReference type="AlphaFoldDB" id="A0A3P1YHH9"/>
<evidence type="ECO:0000259" key="7">
    <source>
        <dbReference type="Pfam" id="PF14322"/>
    </source>
</evidence>
<dbReference type="Pfam" id="PF14322">
    <property type="entry name" value="SusD-like_3"/>
    <property type="match status" value="1"/>
</dbReference>
<evidence type="ECO:0000256" key="3">
    <source>
        <dbReference type="ARBA" id="ARBA00022729"/>
    </source>
</evidence>
<dbReference type="InterPro" id="IPR011990">
    <property type="entry name" value="TPR-like_helical_dom_sf"/>
</dbReference>
<feature type="domain" description="RagB/SusD" evidence="6">
    <location>
        <begin position="201"/>
        <end position="348"/>
    </location>
</feature>
<accession>A0A3P1YHH9</accession>
<evidence type="ECO:0000256" key="4">
    <source>
        <dbReference type="ARBA" id="ARBA00023136"/>
    </source>
</evidence>
<dbReference type="Pfam" id="PF07980">
    <property type="entry name" value="SusD_RagB"/>
    <property type="match status" value="1"/>
</dbReference>
<organism evidence="8 9">
    <name type="scientific">Tannerella forsythia</name>
    <name type="common">Bacteroides forsythus</name>
    <dbReference type="NCBI Taxonomy" id="28112"/>
    <lineage>
        <taxon>Bacteria</taxon>
        <taxon>Pseudomonadati</taxon>
        <taxon>Bacteroidota</taxon>
        <taxon>Bacteroidia</taxon>
        <taxon>Bacteroidales</taxon>
        <taxon>Tannerellaceae</taxon>
        <taxon>Tannerella</taxon>
    </lineage>
</organism>
<evidence type="ECO:0000313" key="9">
    <source>
        <dbReference type="Proteomes" id="UP000279860"/>
    </source>
</evidence>
<gene>
    <name evidence="8" type="ORF">EII41_13190</name>
</gene>
<evidence type="ECO:0000256" key="5">
    <source>
        <dbReference type="ARBA" id="ARBA00023237"/>
    </source>
</evidence>
<comment type="similarity">
    <text evidence="2">Belongs to the SusD family.</text>
</comment>
<evidence type="ECO:0000256" key="1">
    <source>
        <dbReference type="ARBA" id="ARBA00004442"/>
    </source>
</evidence>
<evidence type="ECO:0000259" key="6">
    <source>
        <dbReference type="Pfam" id="PF07980"/>
    </source>
</evidence>
<keyword evidence="4" id="KW-0472">Membrane</keyword>
<protein>
    <submittedName>
        <fullName evidence="8">RagB/SusD family nutrient uptake outer membrane protein</fullName>
    </submittedName>
</protein>
<dbReference type="Proteomes" id="UP000279860">
    <property type="component" value="Unassembled WGS sequence"/>
</dbReference>
<sequence>MAYRAWCHFQLVQLYGKRYQKGVNNEQLGVIIRDSVATSEKPRATVGEVYRFINNDLDQAISLLKGASLSEKNRINYLTALGIKSRVSLVQQNWEDAAKFAVEAIALAKERKIVLQSKDALLSGFNDWNKNTEWIFGHFNAYMSWNFSSSNIRSNPKLINKELYESMSQTDIRRMWWDPGTMDGDKWKPSESYEKNFPRPKNYLRKAYSTFKFTAEAYGNSSGDILLMRLAELYYIAAEAYAHTGQNEKAQDILNTIMVTRDPNYVKSTKTGDELLNEIWRNRRIDLWGEGFRFTDLKRLNQPLKRSIVSNTPSNVSRKMEVPAGDKEWQFLIPRAELDSNPNVKQNEV</sequence>
<dbReference type="SUPFAM" id="SSF48452">
    <property type="entry name" value="TPR-like"/>
    <property type="match status" value="1"/>
</dbReference>
<name>A0A3P1YHH9_TANFO</name>
<dbReference type="InterPro" id="IPR012944">
    <property type="entry name" value="SusD_RagB_dom"/>
</dbReference>
<dbReference type="EMBL" id="RQYN01000090">
    <property type="protein sequence ID" value="RRD69928.1"/>
    <property type="molecule type" value="Genomic_DNA"/>
</dbReference>
<evidence type="ECO:0000256" key="2">
    <source>
        <dbReference type="ARBA" id="ARBA00006275"/>
    </source>
</evidence>